<evidence type="ECO:0000256" key="8">
    <source>
        <dbReference type="ARBA" id="ARBA00022692"/>
    </source>
</evidence>
<keyword evidence="11 18" id="KW-0249">Electron transport</keyword>
<geneLocation type="mitochondrion" evidence="20"/>
<feature type="transmembrane region" description="Helical" evidence="18">
    <location>
        <begin position="259"/>
        <end position="282"/>
    </location>
</feature>
<dbReference type="AlphaFoldDB" id="A0A344ALU3"/>
<feature type="transmembrane region" description="Helical" evidence="18">
    <location>
        <begin position="7"/>
        <end position="22"/>
    </location>
</feature>
<sequence>MKKNSSFLLFITFIILGIMISVSSNNWLGCWMGIEINMVSFLPFMLNKMSIYSSESMISYFIVQGMSSSLLFLSVIMLGMYSYMNYFVIISLMIKMGCPPFHFWYISVIEGLQWMICFMLMSIQKIIPMILLSYLMMNIHFFIILSCIWGSIGGLCYSSMRSILGYSSIYNLSWIFSGILTMNYSWMMYFIIYSINLFMMCYFFNLMNINYMNQFFMCSDNMVKSLFLMVNFLSIGGIPPFLGFFPKLIIIYFMLQSDNIIVCLIMVMFALIVLFFYLRLVLTGLMINFTSMKLIVNNWMLNVFYLFGNFSLFGLFFIVLTYYMN</sequence>
<keyword evidence="6" id="KW-0813">Transport</keyword>
<organism evidence="20">
    <name type="scientific">Muda kuroiwae</name>
    <dbReference type="NCBI Taxonomy" id="2170272"/>
    <lineage>
        <taxon>Eukaryota</taxon>
        <taxon>Metazoa</taxon>
        <taxon>Ecdysozoa</taxon>
        <taxon>Arthropoda</taxon>
        <taxon>Hexapoda</taxon>
        <taxon>Insecta</taxon>
        <taxon>Pterygota</taxon>
        <taxon>Neoptera</taxon>
        <taxon>Paraneoptera</taxon>
        <taxon>Hemiptera</taxon>
        <taxon>Auchenorrhyncha</taxon>
        <taxon>Cicadoidea</taxon>
        <taxon>Cicadidae</taxon>
        <taxon>Cicadettinae</taxon>
        <taxon>Chlorocystini</taxon>
        <taxon>Muda</taxon>
    </lineage>
</organism>
<keyword evidence="9 18" id="KW-0999">Mitochondrion inner membrane</keyword>
<evidence type="ECO:0000256" key="11">
    <source>
        <dbReference type="ARBA" id="ARBA00022982"/>
    </source>
</evidence>
<evidence type="ECO:0000256" key="4">
    <source>
        <dbReference type="ARBA" id="ARBA00012944"/>
    </source>
</evidence>
<dbReference type="PANTHER" id="PTHR46552">
    <property type="entry name" value="NADH-UBIQUINONE OXIDOREDUCTASE CHAIN 2"/>
    <property type="match status" value="1"/>
</dbReference>
<evidence type="ECO:0000256" key="5">
    <source>
        <dbReference type="ARBA" id="ARBA00021008"/>
    </source>
</evidence>
<accession>A0A344ALU3</accession>
<proteinExistence type="inferred from homology"/>
<gene>
    <name evidence="20" type="primary">nad2</name>
</gene>
<feature type="transmembrane region" description="Helical" evidence="18">
    <location>
        <begin position="130"/>
        <end position="152"/>
    </location>
</feature>
<comment type="function">
    <text evidence="18">Core subunit of the mitochondrial membrane respiratory chain NADH dehydrogenase (Complex I) which catalyzes electron transfer from NADH through the respiratory chain, using ubiquinone as an electron acceptor. Essential for the catalytic activity and assembly of complex I.</text>
</comment>
<keyword evidence="15 18" id="KW-0496">Mitochondrion</keyword>
<dbReference type="Pfam" id="PF00361">
    <property type="entry name" value="Proton_antipo_M"/>
    <property type="match status" value="1"/>
</dbReference>
<dbReference type="EC" id="7.1.1.2" evidence="4 18"/>
<feature type="transmembrane region" description="Helical" evidence="18">
    <location>
        <begin position="303"/>
        <end position="324"/>
    </location>
</feature>
<evidence type="ECO:0000256" key="3">
    <source>
        <dbReference type="ARBA" id="ARBA00007012"/>
    </source>
</evidence>
<keyword evidence="7 18" id="KW-0679">Respiratory chain</keyword>
<dbReference type="GO" id="GO:0006120">
    <property type="term" value="P:mitochondrial electron transport, NADH to ubiquinone"/>
    <property type="evidence" value="ECO:0007669"/>
    <property type="project" value="InterPro"/>
</dbReference>
<feature type="transmembrane region" description="Helical" evidence="18">
    <location>
        <begin position="28"/>
        <end position="46"/>
    </location>
</feature>
<comment type="similarity">
    <text evidence="3 18">Belongs to the complex I subunit 2 family.</text>
</comment>
<comment type="function">
    <text evidence="1">Core subunit of the mitochondrial membrane respiratory chain NADH dehydrogenase (Complex I) that is believed to belong to the minimal assembly required for catalysis. Complex I functions in the transfer of electrons from NADH to the respiratory chain. The immediate electron acceptor for the enzyme is believed to be ubiquinone.</text>
</comment>
<evidence type="ECO:0000256" key="17">
    <source>
        <dbReference type="ARBA" id="ARBA00049551"/>
    </source>
</evidence>
<reference evidence="20" key="2">
    <citation type="journal article" date="2018" name="Proc. Natl. Acad. Sci. U.S.A.">
        <title>Recurrent symbiont recruitment from fungal parasites in cicadas.</title>
        <authorList>
            <person name="Yu M."/>
            <person name="Moriyama M."/>
            <person name="Lukasik P."/>
            <person name="Vanderpool D."/>
            <person name="Tanahashi M."/>
            <person name="Meng X.-Y."/>
            <person name="McCutcheon J.P."/>
            <person name="Fukatsu T."/>
        </authorList>
    </citation>
    <scope>NUCLEOTIDE SEQUENCE</scope>
    <source>
        <strain evidence="20">MUDKUR</strain>
        <tissue evidence="20">Bacteriome</tissue>
    </source>
</reference>
<reference evidence="20" key="1">
    <citation type="journal article" date="2018" name="J. Hered.">
        <title>One hundred mitochondrial genomes of cicadas.</title>
        <authorList>
            <person name="Lukasik P."/>
            <person name="Chong R.A."/>
            <person name="Nazario K."/>
            <person name="Matsuura Y."/>
            <person name="Bublitz D."/>
            <person name="Campbell M.A."/>
            <person name="Meyer M."/>
            <person name="Van Leuven J.T."/>
            <person name="Pessacq P."/>
            <person name="Veloso C."/>
            <person name="Simon C."/>
            <person name="McCutcheon J.P."/>
        </authorList>
    </citation>
    <scope>NUCLEOTIDE SEQUENCE</scope>
    <source>
        <strain evidence="20">MUDKUR</strain>
        <tissue evidence="20">Bacteriome</tissue>
    </source>
</reference>
<dbReference type="PANTHER" id="PTHR46552:SF1">
    <property type="entry name" value="NADH-UBIQUINONE OXIDOREDUCTASE CHAIN 2"/>
    <property type="match status" value="1"/>
</dbReference>
<evidence type="ECO:0000256" key="18">
    <source>
        <dbReference type="RuleBase" id="RU003403"/>
    </source>
</evidence>
<keyword evidence="12 18" id="KW-1133">Transmembrane helix</keyword>
<feature type="transmembrane region" description="Helical" evidence="18">
    <location>
        <begin position="58"/>
        <end position="83"/>
    </location>
</feature>
<feature type="transmembrane region" description="Helical" evidence="18">
    <location>
        <begin position="226"/>
        <end position="253"/>
    </location>
</feature>
<evidence type="ECO:0000313" key="20">
    <source>
        <dbReference type="EMBL" id="AWV83341.1"/>
    </source>
</evidence>
<dbReference type="PRINTS" id="PR01436">
    <property type="entry name" value="NADHDHGNASE2"/>
</dbReference>
<dbReference type="InterPro" id="IPR001750">
    <property type="entry name" value="ND/Mrp_TM"/>
</dbReference>
<keyword evidence="8 18" id="KW-0812">Transmembrane</keyword>
<evidence type="ECO:0000256" key="10">
    <source>
        <dbReference type="ARBA" id="ARBA00022967"/>
    </source>
</evidence>
<feature type="transmembrane region" description="Helical" evidence="18">
    <location>
        <begin position="186"/>
        <end position="205"/>
    </location>
</feature>
<keyword evidence="16 18" id="KW-0472">Membrane</keyword>
<dbReference type="EMBL" id="MG737729">
    <property type="protein sequence ID" value="AWV83341.1"/>
    <property type="molecule type" value="Genomic_DNA"/>
</dbReference>
<evidence type="ECO:0000256" key="12">
    <source>
        <dbReference type="ARBA" id="ARBA00022989"/>
    </source>
</evidence>
<dbReference type="GO" id="GO:0005743">
    <property type="term" value="C:mitochondrial inner membrane"/>
    <property type="evidence" value="ECO:0007669"/>
    <property type="project" value="UniProtKB-SubCell"/>
</dbReference>
<evidence type="ECO:0000256" key="14">
    <source>
        <dbReference type="ARBA" id="ARBA00023075"/>
    </source>
</evidence>
<comment type="subcellular location">
    <subcellularLocation>
        <location evidence="2 18">Mitochondrion inner membrane</location>
        <topology evidence="2 18">Multi-pass membrane protein</topology>
    </subcellularLocation>
</comment>
<dbReference type="InterPro" id="IPR003917">
    <property type="entry name" value="NADH_UbQ_OxRdtase_chain2"/>
</dbReference>
<evidence type="ECO:0000256" key="6">
    <source>
        <dbReference type="ARBA" id="ARBA00022448"/>
    </source>
</evidence>
<evidence type="ECO:0000256" key="13">
    <source>
        <dbReference type="ARBA" id="ARBA00023027"/>
    </source>
</evidence>
<keyword evidence="13 18" id="KW-0520">NAD</keyword>
<evidence type="ECO:0000256" key="2">
    <source>
        <dbReference type="ARBA" id="ARBA00004448"/>
    </source>
</evidence>
<evidence type="ECO:0000256" key="1">
    <source>
        <dbReference type="ARBA" id="ARBA00003257"/>
    </source>
</evidence>
<keyword evidence="10 18" id="KW-1278">Translocase</keyword>
<feature type="transmembrane region" description="Helical" evidence="18">
    <location>
        <begin position="103"/>
        <end position="123"/>
    </location>
</feature>
<keyword evidence="14 18" id="KW-0830">Ubiquinone</keyword>
<feature type="domain" description="NADH:quinone oxidoreductase/Mrp antiporter transmembrane" evidence="19">
    <location>
        <begin position="82"/>
        <end position="271"/>
    </location>
</feature>
<dbReference type="InterPro" id="IPR050175">
    <property type="entry name" value="Complex_I_Subunit_2"/>
</dbReference>
<dbReference type="GO" id="GO:0008137">
    <property type="term" value="F:NADH dehydrogenase (ubiquinone) activity"/>
    <property type="evidence" value="ECO:0007669"/>
    <property type="project" value="UniProtKB-EC"/>
</dbReference>
<evidence type="ECO:0000256" key="7">
    <source>
        <dbReference type="ARBA" id="ARBA00022660"/>
    </source>
</evidence>
<evidence type="ECO:0000259" key="19">
    <source>
        <dbReference type="Pfam" id="PF00361"/>
    </source>
</evidence>
<name>A0A344ALU3_9HEMI</name>
<evidence type="ECO:0000256" key="15">
    <source>
        <dbReference type="ARBA" id="ARBA00023128"/>
    </source>
</evidence>
<protein>
    <recommendedName>
        <fullName evidence="5 18">NADH-ubiquinone oxidoreductase chain 2</fullName>
        <ecNumber evidence="4 18">7.1.1.2</ecNumber>
    </recommendedName>
</protein>
<evidence type="ECO:0000256" key="16">
    <source>
        <dbReference type="ARBA" id="ARBA00023136"/>
    </source>
</evidence>
<comment type="catalytic activity">
    <reaction evidence="17 18">
        <text>a ubiquinone + NADH + 5 H(+)(in) = a ubiquinol + NAD(+) + 4 H(+)(out)</text>
        <dbReference type="Rhea" id="RHEA:29091"/>
        <dbReference type="Rhea" id="RHEA-COMP:9565"/>
        <dbReference type="Rhea" id="RHEA-COMP:9566"/>
        <dbReference type="ChEBI" id="CHEBI:15378"/>
        <dbReference type="ChEBI" id="CHEBI:16389"/>
        <dbReference type="ChEBI" id="CHEBI:17976"/>
        <dbReference type="ChEBI" id="CHEBI:57540"/>
        <dbReference type="ChEBI" id="CHEBI:57945"/>
        <dbReference type="EC" id="7.1.1.2"/>
    </reaction>
</comment>
<evidence type="ECO:0000256" key="9">
    <source>
        <dbReference type="ARBA" id="ARBA00022792"/>
    </source>
</evidence>